<evidence type="ECO:0000256" key="6">
    <source>
        <dbReference type="SAM" id="Phobius"/>
    </source>
</evidence>
<dbReference type="SUPFAM" id="SSF46548">
    <property type="entry name" value="alpha-helical ferredoxin"/>
    <property type="match status" value="1"/>
</dbReference>
<keyword evidence="3" id="KW-0560">Oxidoreductase</keyword>
<dbReference type="AlphaFoldDB" id="A0A1W2EY52"/>
<dbReference type="STRING" id="112901.SAMN04488500_13418"/>
<name>A0A1W2EY52_9FIRM</name>
<dbReference type="Proteomes" id="UP000192738">
    <property type="component" value="Unassembled WGS sequence"/>
</dbReference>
<feature type="transmembrane region" description="Helical" evidence="6">
    <location>
        <begin position="112"/>
        <end position="133"/>
    </location>
</feature>
<dbReference type="Gene3D" id="1.20.950.20">
    <property type="entry name" value="Transmembrane di-heme cytochromes, Chain C"/>
    <property type="match status" value="1"/>
</dbReference>
<dbReference type="RefSeq" id="WP_176215664.1">
    <property type="nucleotide sequence ID" value="NZ_CP155572.1"/>
</dbReference>
<dbReference type="InterPro" id="IPR051460">
    <property type="entry name" value="HdrC_iron-sulfur_subunit"/>
</dbReference>
<dbReference type="PANTHER" id="PTHR43255">
    <property type="entry name" value="IRON-SULFUR-BINDING OXIDOREDUCTASE FADF-RELATED-RELATED"/>
    <property type="match status" value="1"/>
</dbReference>
<dbReference type="SUPFAM" id="SSF103501">
    <property type="entry name" value="Respiratory nitrate reductase 1 gamma chain"/>
    <property type="match status" value="1"/>
</dbReference>
<dbReference type="GO" id="GO:0051539">
    <property type="term" value="F:4 iron, 4 sulfur cluster binding"/>
    <property type="evidence" value="ECO:0007669"/>
    <property type="project" value="UniProtKB-KW"/>
</dbReference>
<feature type="transmembrane region" description="Helical" evidence="6">
    <location>
        <begin position="180"/>
        <end position="201"/>
    </location>
</feature>
<feature type="transmembrane region" description="Helical" evidence="6">
    <location>
        <begin position="208"/>
        <end position="225"/>
    </location>
</feature>
<evidence type="ECO:0000256" key="3">
    <source>
        <dbReference type="ARBA" id="ARBA00023002"/>
    </source>
</evidence>
<keyword evidence="1" id="KW-0004">4Fe-4S</keyword>
<dbReference type="InterPro" id="IPR017896">
    <property type="entry name" value="4Fe4S_Fe-S-bd"/>
</dbReference>
<keyword evidence="2" id="KW-0479">Metal-binding</keyword>
<keyword evidence="4" id="KW-0408">Iron</keyword>
<dbReference type="GO" id="GO:0046872">
    <property type="term" value="F:metal ion binding"/>
    <property type="evidence" value="ECO:0007669"/>
    <property type="project" value="UniProtKB-KW"/>
</dbReference>
<accession>A0A1W2EY52</accession>
<feature type="transmembrane region" description="Helical" evidence="6">
    <location>
        <begin position="12"/>
        <end position="33"/>
    </location>
</feature>
<evidence type="ECO:0000256" key="5">
    <source>
        <dbReference type="ARBA" id="ARBA00023014"/>
    </source>
</evidence>
<dbReference type="Gene3D" id="1.10.1060.10">
    <property type="entry name" value="Alpha-helical ferredoxin"/>
    <property type="match status" value="1"/>
</dbReference>
<feature type="domain" description="4Fe-4S ferredoxin-type" evidence="7">
    <location>
        <begin position="365"/>
        <end position="392"/>
    </location>
</feature>
<dbReference type="InterPro" id="IPR017900">
    <property type="entry name" value="4Fe4S_Fe_S_CS"/>
</dbReference>
<keyword evidence="6" id="KW-1133">Transmembrane helix</keyword>
<dbReference type="PROSITE" id="PS00198">
    <property type="entry name" value="4FE4S_FER_1"/>
    <property type="match status" value="1"/>
</dbReference>
<feature type="domain" description="4Fe-4S ferredoxin-type" evidence="7">
    <location>
        <begin position="273"/>
        <end position="301"/>
    </location>
</feature>
<feature type="transmembrane region" description="Helical" evidence="6">
    <location>
        <begin position="73"/>
        <end position="92"/>
    </location>
</feature>
<dbReference type="PANTHER" id="PTHR43255:SF1">
    <property type="entry name" value="IRON-SULFUR-BINDING OXIDOREDUCTASE FADF-RELATED"/>
    <property type="match status" value="1"/>
</dbReference>
<dbReference type="Pfam" id="PF02754">
    <property type="entry name" value="CCG"/>
    <property type="match status" value="2"/>
</dbReference>
<evidence type="ECO:0000256" key="1">
    <source>
        <dbReference type="ARBA" id="ARBA00022485"/>
    </source>
</evidence>
<sequence>MWLITETGTRELNVFIFSLMALTSVGYLFYGIFRRYRFTQLGRSENRHDRPVERWKYFFTTVVAQRKVREYPVFGLFHLFIVFGFLILLVGMPNMVKEGLVNSNIHYLGDNYGFLFVKDICNALIIIGVLGAAARRMFGKPEWLKNSVAGFAKLGLILTIVLTEVGFHGVRFALGQDLNLLTAAPLAFASSHFFVDVNEIALHKVMSFFWWTHFLAVFSLCFIIPNSSHLHLVFAPFNAYWHTLAPKGALSKIQQDGKQKAVFGANHMEDFTWKQLFDAYSCVKCGRCNGQCPGQLSGEPLKPRAINGRLRKHIETRAPQLIKGKTSIAVTKQEIGTKTKTDKANKTDKKAKGDKFKNNLAGGLFEQEFIWSCTTCGACLEACPVSIEHIPKLIDMRRYLVLNAGNISEGIKQVFAGIAGAGNPWGYSHKDGLHWAEELSVPTIQENPQAEYLYYAGCAATFDATAQKTAAAFVKVLKAAKVNFAVLGSSEWCCGDTARRIGNEFLFEKTVNDNITTWNKLRIKKIITTCPHCFNTLRNEYPQYCGEFEVIHHADFFASLLREGKLLVNKSFAQAVVFHDPCYLGRYNDLFSPPREVIQAIPEAQLTEMPRTQQRAFCCGAGGGRIWTMPAANNLITGNRVKEAVATGAEVIGTACPFCKIIFSEAVKLEGSHNKIKVLDIAEILASSL</sequence>
<gene>
    <name evidence="8" type="ORF">SAMN04488500_13418</name>
</gene>
<dbReference type="GO" id="GO:0016491">
    <property type="term" value="F:oxidoreductase activity"/>
    <property type="evidence" value="ECO:0007669"/>
    <property type="project" value="UniProtKB-KW"/>
</dbReference>
<dbReference type="GO" id="GO:0005886">
    <property type="term" value="C:plasma membrane"/>
    <property type="evidence" value="ECO:0007669"/>
    <property type="project" value="TreeGrafter"/>
</dbReference>
<protein>
    <submittedName>
        <fullName evidence="8">Fe-S oxidoreductase</fullName>
    </submittedName>
</protein>
<keyword evidence="5" id="KW-0411">Iron-sulfur</keyword>
<evidence type="ECO:0000256" key="4">
    <source>
        <dbReference type="ARBA" id="ARBA00023004"/>
    </source>
</evidence>
<evidence type="ECO:0000313" key="8">
    <source>
        <dbReference type="EMBL" id="SMD14580.1"/>
    </source>
</evidence>
<evidence type="ECO:0000256" key="2">
    <source>
        <dbReference type="ARBA" id="ARBA00022723"/>
    </source>
</evidence>
<keyword evidence="6" id="KW-0812">Transmembrane</keyword>
<proteinExistence type="predicted"/>
<dbReference type="InterPro" id="IPR036197">
    <property type="entry name" value="NarG-like_sf"/>
</dbReference>
<reference evidence="8 9" key="1">
    <citation type="submission" date="2017-04" db="EMBL/GenBank/DDBJ databases">
        <authorList>
            <person name="Afonso C.L."/>
            <person name="Miller P.J."/>
            <person name="Scott M.A."/>
            <person name="Spackman E."/>
            <person name="Goraichik I."/>
            <person name="Dimitrov K.M."/>
            <person name="Suarez D.L."/>
            <person name="Swayne D.E."/>
        </authorList>
    </citation>
    <scope>NUCLEOTIDE SEQUENCE [LARGE SCALE GENOMIC DNA]</scope>
    <source>
        <strain evidence="8 9">DSM 5090</strain>
    </source>
</reference>
<dbReference type="InterPro" id="IPR009051">
    <property type="entry name" value="Helical_ferredxn"/>
</dbReference>
<evidence type="ECO:0000313" key="9">
    <source>
        <dbReference type="Proteomes" id="UP000192738"/>
    </source>
</evidence>
<feature type="transmembrane region" description="Helical" evidence="6">
    <location>
        <begin position="154"/>
        <end position="174"/>
    </location>
</feature>
<dbReference type="EMBL" id="FWXI01000034">
    <property type="protein sequence ID" value="SMD14580.1"/>
    <property type="molecule type" value="Genomic_DNA"/>
</dbReference>
<dbReference type="PROSITE" id="PS51379">
    <property type="entry name" value="4FE4S_FER_2"/>
    <property type="match status" value="2"/>
</dbReference>
<keyword evidence="6" id="KW-0472">Membrane</keyword>
<organism evidence="8 9">
    <name type="scientific">Sporomusa malonica</name>
    <dbReference type="NCBI Taxonomy" id="112901"/>
    <lineage>
        <taxon>Bacteria</taxon>
        <taxon>Bacillati</taxon>
        <taxon>Bacillota</taxon>
        <taxon>Negativicutes</taxon>
        <taxon>Selenomonadales</taxon>
        <taxon>Sporomusaceae</taxon>
        <taxon>Sporomusa</taxon>
    </lineage>
</organism>
<dbReference type="Pfam" id="PF13183">
    <property type="entry name" value="Fer4_8"/>
    <property type="match status" value="1"/>
</dbReference>
<evidence type="ECO:0000259" key="7">
    <source>
        <dbReference type="PROSITE" id="PS51379"/>
    </source>
</evidence>
<keyword evidence="9" id="KW-1185">Reference proteome</keyword>
<dbReference type="InterPro" id="IPR004017">
    <property type="entry name" value="Cys_rich_dom"/>
</dbReference>